<protein>
    <submittedName>
        <fullName evidence="1">Uncharacterized protein</fullName>
    </submittedName>
</protein>
<dbReference type="EMBL" id="BAAABM010000007">
    <property type="protein sequence ID" value="GAA0317864.1"/>
    <property type="molecule type" value="Genomic_DNA"/>
</dbReference>
<evidence type="ECO:0000313" key="2">
    <source>
        <dbReference type="Proteomes" id="UP001501822"/>
    </source>
</evidence>
<keyword evidence="2" id="KW-1185">Reference proteome</keyword>
<name>A0ABN0VUT0_9ACTN</name>
<comment type="caution">
    <text evidence="1">The sequence shown here is derived from an EMBL/GenBank/DDBJ whole genome shotgun (WGS) entry which is preliminary data.</text>
</comment>
<gene>
    <name evidence="1" type="ORF">GCM10010151_04670</name>
</gene>
<sequence>MSRLRRVIALVVVSTVGSLIVSGMAGSVTSESAASAGSAASVAVALAIPAPGGLVCC</sequence>
<organism evidence="1 2">
    <name type="scientific">Actinoallomurus spadix</name>
    <dbReference type="NCBI Taxonomy" id="79912"/>
    <lineage>
        <taxon>Bacteria</taxon>
        <taxon>Bacillati</taxon>
        <taxon>Actinomycetota</taxon>
        <taxon>Actinomycetes</taxon>
        <taxon>Streptosporangiales</taxon>
        <taxon>Thermomonosporaceae</taxon>
        <taxon>Actinoallomurus</taxon>
    </lineage>
</organism>
<accession>A0ABN0VUT0</accession>
<evidence type="ECO:0000313" key="1">
    <source>
        <dbReference type="EMBL" id="GAA0317864.1"/>
    </source>
</evidence>
<reference evidence="1 2" key="1">
    <citation type="journal article" date="2019" name="Int. J. Syst. Evol. Microbiol.">
        <title>The Global Catalogue of Microorganisms (GCM) 10K type strain sequencing project: providing services to taxonomists for standard genome sequencing and annotation.</title>
        <authorList>
            <consortium name="The Broad Institute Genomics Platform"/>
            <consortium name="The Broad Institute Genome Sequencing Center for Infectious Disease"/>
            <person name="Wu L."/>
            <person name="Ma J."/>
        </authorList>
    </citation>
    <scope>NUCLEOTIDE SEQUENCE [LARGE SCALE GENOMIC DNA]</scope>
    <source>
        <strain evidence="1 2">JCM 3146</strain>
    </source>
</reference>
<dbReference type="Proteomes" id="UP001501822">
    <property type="component" value="Unassembled WGS sequence"/>
</dbReference>
<proteinExistence type="predicted"/>